<evidence type="ECO:0000256" key="4">
    <source>
        <dbReference type="ARBA" id="ARBA00012973"/>
    </source>
</evidence>
<comment type="similarity">
    <text evidence="3 10">Belongs to the alpha-IPM synthase/homocitrate synthase family. LeuA type 2 subfamily.</text>
</comment>
<feature type="binding site" evidence="10">
    <location>
        <position position="246"/>
    </location>
    <ligand>
        <name>Mg(2+)</name>
        <dbReference type="ChEBI" id="CHEBI:18420"/>
    </ligand>
</feature>
<name>A0ABQ5UB02_9PROT</name>
<keyword evidence="10" id="KW-0460">Magnesium</keyword>
<dbReference type="SUPFAM" id="SSF89000">
    <property type="entry name" value="post-HMGL domain-like"/>
    <property type="match status" value="1"/>
</dbReference>
<evidence type="ECO:0000259" key="11">
    <source>
        <dbReference type="PROSITE" id="PS50991"/>
    </source>
</evidence>
<evidence type="ECO:0000313" key="12">
    <source>
        <dbReference type="EMBL" id="GLQ07751.1"/>
    </source>
</evidence>
<evidence type="ECO:0000256" key="2">
    <source>
        <dbReference type="ARBA" id="ARBA00004689"/>
    </source>
</evidence>
<dbReference type="HAMAP" id="MF_00572">
    <property type="entry name" value="LeuA_type2"/>
    <property type="match status" value="1"/>
</dbReference>
<evidence type="ECO:0000256" key="10">
    <source>
        <dbReference type="HAMAP-Rule" id="MF_00572"/>
    </source>
</evidence>
<dbReference type="Pfam" id="PF22615">
    <property type="entry name" value="IPMS_D2"/>
    <property type="match status" value="1"/>
</dbReference>
<keyword evidence="6 10" id="KW-0028">Amino-acid biosynthesis</keyword>
<dbReference type="InterPro" id="IPR002034">
    <property type="entry name" value="AIPM/Hcit_synth_CS"/>
</dbReference>
<dbReference type="EC" id="2.3.3.13" evidence="4 10"/>
<dbReference type="Pfam" id="PF00682">
    <property type="entry name" value="HMGL-like"/>
    <property type="match status" value="1"/>
</dbReference>
<comment type="pathway">
    <text evidence="2 10">Amino-acid biosynthesis; L-leucine biosynthesis; L-leucine from 3-methyl-2-oxobutanoate: step 1/4.</text>
</comment>
<evidence type="ECO:0000313" key="13">
    <source>
        <dbReference type="Proteomes" id="UP001161409"/>
    </source>
</evidence>
<feature type="binding site" evidence="10">
    <location>
        <position position="280"/>
    </location>
    <ligand>
        <name>Mg(2+)</name>
        <dbReference type="ChEBI" id="CHEBI:18420"/>
    </ligand>
</feature>
<comment type="subcellular location">
    <subcellularLocation>
        <location evidence="10">Cytoplasm</location>
    </subcellularLocation>
</comment>
<comment type="caution">
    <text evidence="12">The sequence shown here is derived from an EMBL/GenBank/DDBJ whole genome shotgun (WGS) entry which is preliminary data.</text>
</comment>
<evidence type="ECO:0000256" key="7">
    <source>
        <dbReference type="ARBA" id="ARBA00022679"/>
    </source>
</evidence>
<dbReference type="PROSITE" id="PS00815">
    <property type="entry name" value="AIPM_HOMOCIT_SYNTH_1"/>
    <property type="match status" value="1"/>
</dbReference>
<keyword evidence="9 10" id="KW-0100">Branched-chain amino acid biosynthesis</keyword>
<dbReference type="InterPro" id="IPR036230">
    <property type="entry name" value="LeuA_allosteric_dom_sf"/>
</dbReference>
<dbReference type="EMBL" id="BSNF01000008">
    <property type="protein sequence ID" value="GLQ07751.1"/>
    <property type="molecule type" value="Genomic_DNA"/>
</dbReference>
<feature type="binding site" evidence="10">
    <location>
        <position position="244"/>
    </location>
    <ligand>
        <name>Mg(2+)</name>
        <dbReference type="ChEBI" id="CHEBI:18420"/>
    </ligand>
</feature>
<evidence type="ECO:0000256" key="5">
    <source>
        <dbReference type="ARBA" id="ARBA00022430"/>
    </source>
</evidence>
<dbReference type="NCBIfam" id="TIGR00970">
    <property type="entry name" value="leuA_yeast"/>
    <property type="match status" value="1"/>
</dbReference>
<feature type="binding site" evidence="10">
    <location>
        <position position="40"/>
    </location>
    <ligand>
        <name>Mg(2+)</name>
        <dbReference type="ChEBI" id="CHEBI:18420"/>
    </ligand>
</feature>
<evidence type="ECO:0000256" key="3">
    <source>
        <dbReference type="ARBA" id="ARBA00009767"/>
    </source>
</evidence>
<comment type="subunit">
    <text evidence="10">Homodimer.</text>
</comment>
<keyword evidence="5 10" id="KW-0432">Leucine biosynthesis</keyword>
<dbReference type="InterPro" id="IPR005668">
    <property type="entry name" value="IPM_Synthase"/>
</dbReference>
<dbReference type="PANTHER" id="PTHR46911:SF1">
    <property type="entry name" value="2-ISOPROPYLMALATE SYNTHASE"/>
    <property type="match status" value="1"/>
</dbReference>
<dbReference type="InterPro" id="IPR013709">
    <property type="entry name" value="2-isopropylmalate_synth_dimer"/>
</dbReference>
<dbReference type="CDD" id="cd07942">
    <property type="entry name" value="DRE_TIM_LeuA"/>
    <property type="match status" value="1"/>
</dbReference>
<reference evidence="12" key="2">
    <citation type="submission" date="2023-01" db="EMBL/GenBank/DDBJ databases">
        <title>Draft genome sequence of Sneathiella chinensis strain NBRC 103408.</title>
        <authorList>
            <person name="Sun Q."/>
            <person name="Mori K."/>
        </authorList>
    </citation>
    <scope>NUCLEOTIDE SEQUENCE</scope>
    <source>
        <strain evidence="12">NBRC 103408</strain>
    </source>
</reference>
<dbReference type="NCBIfam" id="NF002991">
    <property type="entry name" value="PRK03739.1"/>
    <property type="match status" value="1"/>
</dbReference>
<dbReference type="Pfam" id="PF08502">
    <property type="entry name" value="LeuA_dimer"/>
    <property type="match status" value="1"/>
</dbReference>
<dbReference type="SUPFAM" id="SSF110921">
    <property type="entry name" value="2-isopropylmalate synthase LeuA, allosteric (dimerisation) domain"/>
    <property type="match status" value="1"/>
</dbReference>
<dbReference type="InterPro" id="IPR054692">
    <property type="entry name" value="LeuA-like_post-cat"/>
</dbReference>
<proteinExistence type="inferred from homology"/>
<evidence type="ECO:0000256" key="1">
    <source>
        <dbReference type="ARBA" id="ARBA00000064"/>
    </source>
</evidence>
<dbReference type="PROSITE" id="PS50991">
    <property type="entry name" value="PYR_CT"/>
    <property type="match status" value="1"/>
</dbReference>
<protein>
    <recommendedName>
        <fullName evidence="4 10">2-isopropylmalate synthase</fullName>
        <ecNumber evidence="4 10">2.3.3.13</ecNumber>
    </recommendedName>
    <alternativeName>
        <fullName evidence="10">Alpha-IPM synthase</fullName>
    </alternativeName>
    <alternativeName>
        <fullName evidence="10">Alpha-isopropylmalate synthase</fullName>
    </alternativeName>
</protein>
<keyword evidence="7 10" id="KW-0808">Transferase</keyword>
<dbReference type="SMART" id="SM00917">
    <property type="entry name" value="LeuA_dimer"/>
    <property type="match status" value="1"/>
</dbReference>
<feature type="domain" description="Pyruvate carboxyltransferase" evidence="11">
    <location>
        <begin position="31"/>
        <end position="305"/>
    </location>
</feature>
<dbReference type="PROSITE" id="PS00816">
    <property type="entry name" value="AIPM_HOMOCIT_SYNTH_2"/>
    <property type="match status" value="1"/>
</dbReference>
<keyword evidence="8 10" id="KW-0479">Metal-binding</keyword>
<dbReference type="Gene3D" id="3.30.160.270">
    <property type="match status" value="1"/>
</dbReference>
<evidence type="ECO:0000256" key="9">
    <source>
        <dbReference type="ARBA" id="ARBA00023304"/>
    </source>
</evidence>
<sequence>MNFVPGEKYKAFEPINLPDRQWPSKVIEKAPIWCSVDLRDGNQALIEPMGHERKLRMFRHLVSLGFKEIEVGFPSASQTDFDFVRYLIDNNEIPDGVKIQVLTQSREELIRRTFEAVQGAKEAIVHLYNSTSTLQRRVVFDMDREGIKQIAIEGAKLVRQLADEMPETKIQMEYSPESFTQTELDYACEVCGAVMDIWKPTPDNKIIINLPATVEVATPNIYADQIEWMHRNLPNRDCIILSLHPHNDRGTGVAAAEFGIMAGADRVEGTLFGNGERTGNVDVVNIAMNMYTQGVNPELDFSNINEVVRTVEYCNQLPVHPRHPYGGELVFTAFSGSHQDAIKKGFAALKQANAELWEIPYLPIDPQDLGRSYDAVIRVNSQSGKGGVAYLLQEDYGIELPRMLQVEFSKVIQKITDETGKELSSSFIYDVFTEEYLEAKGDLSFVNHQTTVDTHASERRVLSANVVYKGEEKTVEGSGTGPIDAYMSALKSSIGVDLSVNDYREHTTGFGADAVAVAYVEMRKPDGTPVYGVGRHANIVTASLRAITSAVNRAAN</sequence>
<reference evidence="12" key="1">
    <citation type="journal article" date="2014" name="Int. J. Syst. Evol. Microbiol.">
        <title>Complete genome of a new Firmicutes species belonging to the dominant human colonic microbiota ('Ruminococcus bicirculans') reveals two chromosomes and a selective capacity to utilize plant glucans.</title>
        <authorList>
            <consortium name="NISC Comparative Sequencing Program"/>
            <person name="Wegmann U."/>
            <person name="Louis P."/>
            <person name="Goesmann A."/>
            <person name="Henrissat B."/>
            <person name="Duncan S.H."/>
            <person name="Flint H.J."/>
        </authorList>
    </citation>
    <scope>NUCLEOTIDE SEQUENCE</scope>
    <source>
        <strain evidence="12">NBRC 103408</strain>
    </source>
</reference>
<evidence type="ECO:0000256" key="6">
    <source>
        <dbReference type="ARBA" id="ARBA00022605"/>
    </source>
</evidence>
<dbReference type="Gene3D" id="3.20.20.70">
    <property type="entry name" value="Aldolase class I"/>
    <property type="match status" value="1"/>
</dbReference>
<dbReference type="InterPro" id="IPR039371">
    <property type="entry name" value="LeuA_N_DRE-TIM"/>
</dbReference>
<comment type="cofactor">
    <cofactor evidence="10">
        <name>Mg(2+)</name>
        <dbReference type="ChEBI" id="CHEBI:18420"/>
    </cofactor>
</comment>
<dbReference type="PANTHER" id="PTHR46911">
    <property type="match status" value="1"/>
</dbReference>
<dbReference type="SUPFAM" id="SSF51569">
    <property type="entry name" value="Aldolase"/>
    <property type="match status" value="1"/>
</dbReference>
<dbReference type="InterPro" id="IPR000891">
    <property type="entry name" value="PYR_CT"/>
</dbReference>
<organism evidence="12 13">
    <name type="scientific">Sneathiella chinensis</name>
    <dbReference type="NCBI Taxonomy" id="349750"/>
    <lineage>
        <taxon>Bacteria</taxon>
        <taxon>Pseudomonadati</taxon>
        <taxon>Pseudomonadota</taxon>
        <taxon>Alphaproteobacteria</taxon>
        <taxon>Sneathiellales</taxon>
        <taxon>Sneathiellaceae</taxon>
        <taxon>Sneathiella</taxon>
    </lineage>
</organism>
<dbReference type="RefSeq" id="WP_169561800.1">
    <property type="nucleotide sequence ID" value="NZ_BSNF01000008.1"/>
</dbReference>
<gene>
    <name evidence="10 12" type="primary">leuA</name>
    <name evidence="12" type="ORF">GCM10007924_29720</name>
</gene>
<feature type="region of interest" description="Regulatory domain" evidence="10">
    <location>
        <begin position="439"/>
        <end position="556"/>
    </location>
</feature>
<accession>A0ABQ5UB02</accession>
<keyword evidence="10" id="KW-0963">Cytoplasm</keyword>
<dbReference type="InterPro" id="IPR013785">
    <property type="entry name" value="Aldolase_TIM"/>
</dbReference>
<comment type="catalytic activity">
    <reaction evidence="1 10">
        <text>3-methyl-2-oxobutanoate + acetyl-CoA + H2O = (2S)-2-isopropylmalate + CoA + H(+)</text>
        <dbReference type="Rhea" id="RHEA:21524"/>
        <dbReference type="ChEBI" id="CHEBI:1178"/>
        <dbReference type="ChEBI" id="CHEBI:11851"/>
        <dbReference type="ChEBI" id="CHEBI:15377"/>
        <dbReference type="ChEBI" id="CHEBI:15378"/>
        <dbReference type="ChEBI" id="CHEBI:57287"/>
        <dbReference type="ChEBI" id="CHEBI:57288"/>
        <dbReference type="EC" id="2.3.3.13"/>
    </reaction>
</comment>
<evidence type="ECO:0000256" key="8">
    <source>
        <dbReference type="ARBA" id="ARBA00022723"/>
    </source>
</evidence>
<keyword evidence="13" id="KW-1185">Reference proteome</keyword>
<comment type="function">
    <text evidence="10">Catalyzes the condensation of the acetyl group of acetyl-CoA with 3-methyl-2-oxobutanoate (2-ketoisovalerate) to form 3-carboxy-3-hydroxy-4-methylpentanoate (2-isopropylmalate).</text>
</comment>
<dbReference type="Proteomes" id="UP001161409">
    <property type="component" value="Unassembled WGS sequence"/>
</dbReference>